<proteinExistence type="predicted"/>
<reference evidence="1 2" key="1">
    <citation type="submission" date="2017-10" db="EMBL/GenBank/DDBJ databases">
        <title>Nyctiphanis sp. nov., isolated from the stomach of the euphausiid Nyctiphanes simplex (Hansen, 1911) in the Gulf of California.</title>
        <authorList>
            <person name="Gomez-Gil B."/>
            <person name="Aguilar-Mendez M."/>
            <person name="Lopez-Cortes A."/>
            <person name="Gomez-Gutierrez J."/>
            <person name="Roque A."/>
            <person name="Lang E."/>
            <person name="Gonzalez-Castillo A."/>
        </authorList>
    </citation>
    <scope>NUCLEOTIDE SEQUENCE [LARGE SCALE GENOMIC DNA]</scope>
    <source>
        <strain evidence="1 2">CAIM 600</strain>
    </source>
</reference>
<evidence type="ECO:0000313" key="2">
    <source>
        <dbReference type="Proteomes" id="UP000290287"/>
    </source>
</evidence>
<gene>
    <name evidence="1" type="ORF">CS022_23830</name>
</gene>
<organism evidence="1 2">
    <name type="scientific">Veronia nyctiphanis</name>
    <dbReference type="NCBI Taxonomy" id="1278244"/>
    <lineage>
        <taxon>Bacteria</taxon>
        <taxon>Pseudomonadati</taxon>
        <taxon>Pseudomonadota</taxon>
        <taxon>Gammaproteobacteria</taxon>
        <taxon>Vibrionales</taxon>
        <taxon>Vibrionaceae</taxon>
        <taxon>Veronia</taxon>
    </lineage>
</organism>
<dbReference type="AlphaFoldDB" id="A0A4Q0YI79"/>
<evidence type="ECO:0000313" key="1">
    <source>
        <dbReference type="EMBL" id="RXJ69474.1"/>
    </source>
</evidence>
<sequence length="61" mass="6473">MNTFLTGAAFLPLLDEKVSAFLDSINAPSDINSAYISPCFVNQETLPIESFSSGEKAISGC</sequence>
<dbReference type="EMBL" id="PEIB01000055">
    <property type="protein sequence ID" value="RXJ69474.1"/>
    <property type="molecule type" value="Genomic_DNA"/>
</dbReference>
<dbReference type="RefSeq" id="WP_129124346.1">
    <property type="nucleotide sequence ID" value="NZ_PEIB01000055.1"/>
</dbReference>
<protein>
    <submittedName>
        <fullName evidence="1">Uncharacterized protein</fullName>
    </submittedName>
</protein>
<comment type="caution">
    <text evidence="1">The sequence shown here is derived from an EMBL/GenBank/DDBJ whole genome shotgun (WGS) entry which is preliminary data.</text>
</comment>
<dbReference type="Proteomes" id="UP000290287">
    <property type="component" value="Unassembled WGS sequence"/>
</dbReference>
<accession>A0A4Q0YI79</accession>
<name>A0A4Q0YI79_9GAMM</name>
<keyword evidence="2" id="KW-1185">Reference proteome</keyword>